<evidence type="ECO:0000313" key="2">
    <source>
        <dbReference type="Proteomes" id="UP000280696"/>
    </source>
</evidence>
<proteinExistence type="predicted"/>
<dbReference type="Proteomes" id="UP000280696">
    <property type="component" value="Unassembled WGS sequence"/>
</dbReference>
<gene>
    <name evidence="1" type="ORF">D7V94_04315</name>
</gene>
<evidence type="ECO:0000313" key="1">
    <source>
        <dbReference type="EMBL" id="RKI93207.1"/>
    </source>
</evidence>
<reference evidence="1 2" key="1">
    <citation type="submission" date="2018-09" db="EMBL/GenBank/DDBJ databases">
        <title>Murine metabolic-syndrome-specific gut microbial biobank.</title>
        <authorList>
            <person name="Liu C."/>
        </authorList>
    </citation>
    <scope>NUCLEOTIDE SEQUENCE [LARGE SCALE GENOMIC DNA]</scope>
    <source>
        <strain evidence="1 2">0.1xD8-82</strain>
    </source>
</reference>
<organism evidence="1 2">
    <name type="scientific">Parablautia intestinalis</name>
    <dbReference type="NCBI Taxonomy" id="2320100"/>
    <lineage>
        <taxon>Bacteria</taxon>
        <taxon>Bacillati</taxon>
        <taxon>Bacillota</taxon>
        <taxon>Clostridia</taxon>
        <taxon>Lachnospirales</taxon>
        <taxon>Lachnospiraceae</taxon>
        <taxon>Parablautia</taxon>
    </lineage>
</organism>
<accession>A0A3A9AP89</accession>
<dbReference type="AlphaFoldDB" id="A0A3A9AP89"/>
<dbReference type="EMBL" id="RAYQ01000003">
    <property type="protein sequence ID" value="RKI93207.1"/>
    <property type="molecule type" value="Genomic_DNA"/>
</dbReference>
<name>A0A3A9AP89_9FIRM</name>
<sequence length="63" mass="6955">MDESYFFANGAGQAVRPSVMCAKFQLTKETVRLIFHVSASLYTLKKNFTRLSKGQILPKSAGA</sequence>
<comment type="caution">
    <text evidence="1">The sequence shown here is derived from an EMBL/GenBank/DDBJ whole genome shotgun (WGS) entry which is preliminary data.</text>
</comment>
<protein>
    <submittedName>
        <fullName evidence="1">Uncharacterized protein</fullName>
    </submittedName>
</protein>
<keyword evidence="2" id="KW-1185">Reference proteome</keyword>